<feature type="transmembrane region" description="Helical" evidence="2">
    <location>
        <begin position="335"/>
        <end position="362"/>
    </location>
</feature>
<protein>
    <recommendedName>
        <fullName evidence="4">Fatty acid desaturase domain-containing protein</fullName>
    </recommendedName>
</protein>
<name>A0A3G5A6S0_9VIRU</name>
<organism evidence="3">
    <name type="scientific">Harvfovirus sp</name>
    <dbReference type="NCBI Taxonomy" id="2487768"/>
    <lineage>
        <taxon>Viruses</taxon>
        <taxon>Varidnaviria</taxon>
        <taxon>Bamfordvirae</taxon>
        <taxon>Nucleocytoviricota</taxon>
        <taxon>Megaviricetes</taxon>
        <taxon>Imitervirales</taxon>
        <taxon>Mimiviridae</taxon>
        <taxon>Klosneuvirinae</taxon>
    </lineage>
</organism>
<accession>A0A3G5A6S0</accession>
<evidence type="ECO:0008006" key="4">
    <source>
        <dbReference type="Google" id="ProtNLM"/>
    </source>
</evidence>
<feature type="transmembrane region" description="Helical" evidence="2">
    <location>
        <begin position="86"/>
        <end position="105"/>
    </location>
</feature>
<dbReference type="EMBL" id="MK072282">
    <property type="protein sequence ID" value="AYV81543.1"/>
    <property type="molecule type" value="Genomic_DNA"/>
</dbReference>
<proteinExistence type="predicted"/>
<feature type="compositionally biased region" description="Polar residues" evidence="1">
    <location>
        <begin position="14"/>
        <end position="31"/>
    </location>
</feature>
<evidence type="ECO:0000256" key="1">
    <source>
        <dbReference type="SAM" id="MobiDB-lite"/>
    </source>
</evidence>
<gene>
    <name evidence="3" type="ORF">Harvfovirus40_6</name>
</gene>
<keyword evidence="2" id="KW-0812">Transmembrane</keyword>
<evidence type="ECO:0000313" key="3">
    <source>
        <dbReference type="EMBL" id="AYV81543.1"/>
    </source>
</evidence>
<keyword evidence="2" id="KW-1133">Transmembrane helix</keyword>
<feature type="region of interest" description="Disordered" evidence="1">
    <location>
        <begin position="1"/>
        <end position="31"/>
    </location>
</feature>
<evidence type="ECO:0000256" key="2">
    <source>
        <dbReference type="SAM" id="Phobius"/>
    </source>
</evidence>
<sequence length="365" mass="42027">MTEPAAVEQRRARSPSQAKRSMDRTGSSGTAMCNIAERSECSKSSKAPWKHRQLSEEERRNYLNLYHSVEAKYALFNWLRKSDTNLIIWLLFIMSITGFATGYNFDPNMKLYSLTYSSFMIFCGMLFGTQPVFDGNHCLSHAAFLEYETYIIGNPRGLKDPIHYYADYHHHHTAADNWAPQLSYHNDQGSRNIIAAHWAGFTLFNSPKIIIFALVCYSHPRTLLYFSGYEIGALILPIAHGWQHIAHEKVPKAFRMLFHLFEFLGIVANKDDHGSHHNHNHRTVYQNFTSSGIYNKRLDSAVDKFWDWAYDKAALTPTVTKPYDIIKPYVTLIEIIALGLMPIFIQYMFIPSMLLLSISLVLKKI</sequence>
<reference evidence="3" key="1">
    <citation type="submission" date="2018-10" db="EMBL/GenBank/DDBJ databases">
        <title>Hidden diversity of soil giant viruses.</title>
        <authorList>
            <person name="Schulz F."/>
            <person name="Alteio L."/>
            <person name="Goudeau D."/>
            <person name="Ryan E.M."/>
            <person name="Malmstrom R.R."/>
            <person name="Blanchard J."/>
            <person name="Woyke T."/>
        </authorList>
    </citation>
    <scope>NUCLEOTIDE SEQUENCE</scope>
    <source>
        <strain evidence="3">HAV1</strain>
    </source>
</reference>
<keyword evidence="2" id="KW-0472">Membrane</keyword>
<feature type="transmembrane region" description="Helical" evidence="2">
    <location>
        <begin position="112"/>
        <end position="133"/>
    </location>
</feature>